<dbReference type="InterPro" id="IPR036901">
    <property type="entry name" value="Asp/Orn_carbamoylTrfase_sf"/>
</dbReference>
<keyword evidence="7" id="KW-0963">Cytoplasm</keyword>
<dbReference type="GO" id="GO:0019240">
    <property type="term" value="P:citrulline biosynthetic process"/>
    <property type="evidence" value="ECO:0007669"/>
    <property type="project" value="TreeGrafter"/>
</dbReference>
<feature type="binding site" evidence="7">
    <location>
        <position position="292"/>
    </location>
    <ligand>
        <name>carbamoyl phosphate</name>
        <dbReference type="ChEBI" id="CHEBI:58228"/>
    </ligand>
</feature>
<dbReference type="PROSITE" id="PS00097">
    <property type="entry name" value="CARBAMOYLTRANSFERASE"/>
    <property type="match status" value="1"/>
</dbReference>
<keyword evidence="11" id="KW-1185">Reference proteome</keyword>
<protein>
    <recommendedName>
        <fullName evidence="4 7">Ornithine carbamoyltransferase</fullName>
        <shortName evidence="7">OTCase</shortName>
        <ecNumber evidence="3 7">2.1.3.3</ecNumber>
    </recommendedName>
</protein>
<feature type="binding site" evidence="7">
    <location>
        <position position="77"/>
    </location>
    <ligand>
        <name>carbamoyl phosphate</name>
        <dbReference type="ChEBI" id="CHEBI:58228"/>
    </ligand>
</feature>
<dbReference type="AlphaFoldDB" id="A0A4Q7NSJ0"/>
<dbReference type="GO" id="GO:0042450">
    <property type="term" value="P:L-arginine biosynthetic process via ornithine"/>
    <property type="evidence" value="ECO:0007669"/>
    <property type="project" value="UniProtKB-UniRule"/>
</dbReference>
<feature type="domain" description="Aspartate/ornithine carbamoyltransferase Asp/Orn-binding" evidence="8">
    <location>
        <begin position="147"/>
        <end position="303"/>
    </location>
</feature>
<evidence type="ECO:0000256" key="5">
    <source>
        <dbReference type="ARBA" id="ARBA00022679"/>
    </source>
</evidence>
<evidence type="ECO:0000256" key="6">
    <source>
        <dbReference type="ARBA" id="ARBA00048772"/>
    </source>
</evidence>
<dbReference type="NCBIfam" id="NF001986">
    <property type="entry name" value="PRK00779.1"/>
    <property type="match status" value="1"/>
</dbReference>
<dbReference type="PRINTS" id="PR00102">
    <property type="entry name" value="OTCASE"/>
</dbReference>
<gene>
    <name evidence="10" type="ORF">EV189_1105</name>
</gene>
<feature type="binding site" evidence="7">
    <location>
        <position position="101"/>
    </location>
    <ligand>
        <name>carbamoyl phosphate</name>
        <dbReference type="ChEBI" id="CHEBI:58228"/>
    </ligand>
</feature>
<proteinExistence type="inferred from homology"/>
<evidence type="ECO:0000313" key="11">
    <source>
        <dbReference type="Proteomes" id="UP000293638"/>
    </source>
</evidence>
<dbReference type="FunFam" id="3.40.50.1370:FF:000008">
    <property type="entry name" value="Ornithine carbamoyltransferase"/>
    <property type="match status" value="1"/>
</dbReference>
<comment type="catalytic activity">
    <reaction evidence="6 7">
        <text>carbamoyl phosphate + L-ornithine = L-citrulline + phosphate + H(+)</text>
        <dbReference type="Rhea" id="RHEA:19513"/>
        <dbReference type="ChEBI" id="CHEBI:15378"/>
        <dbReference type="ChEBI" id="CHEBI:43474"/>
        <dbReference type="ChEBI" id="CHEBI:46911"/>
        <dbReference type="ChEBI" id="CHEBI:57743"/>
        <dbReference type="ChEBI" id="CHEBI:58228"/>
        <dbReference type="EC" id="2.1.3.3"/>
    </reaction>
</comment>
<comment type="caution">
    <text evidence="10">The sequence shown here is derived from an EMBL/GenBank/DDBJ whole genome shotgun (WGS) entry which is preliminary data.</text>
</comment>
<dbReference type="HAMAP" id="MF_01109">
    <property type="entry name" value="OTCase"/>
    <property type="match status" value="1"/>
</dbReference>
<feature type="domain" description="Aspartate/ornithine carbamoyltransferase carbamoyl-P binding" evidence="9">
    <location>
        <begin position="3"/>
        <end position="141"/>
    </location>
</feature>
<organism evidence="10 11">
    <name type="scientific">Motilibacter rhizosphaerae</name>
    <dbReference type="NCBI Taxonomy" id="598652"/>
    <lineage>
        <taxon>Bacteria</taxon>
        <taxon>Bacillati</taxon>
        <taxon>Actinomycetota</taxon>
        <taxon>Actinomycetes</taxon>
        <taxon>Motilibacterales</taxon>
        <taxon>Motilibacteraceae</taxon>
        <taxon>Motilibacter</taxon>
    </lineage>
</organism>
<evidence type="ECO:0000259" key="9">
    <source>
        <dbReference type="Pfam" id="PF02729"/>
    </source>
</evidence>
<evidence type="ECO:0000256" key="7">
    <source>
        <dbReference type="HAMAP-Rule" id="MF_01109"/>
    </source>
</evidence>
<feature type="binding site" evidence="7">
    <location>
        <begin position="228"/>
        <end position="229"/>
    </location>
    <ligand>
        <name>L-ornithine</name>
        <dbReference type="ChEBI" id="CHEBI:46911"/>
    </ligand>
</feature>
<sequence>MVRHFLRDDDLSPAEQLEVLDLADRMKADRLAVRPLEGPRAVAVIFDKPSTRTRVSFSVGVAELGGYPLVIDGATSQLGRGEPVADTTRVLERQVAAIVWRTFAQRSLEEMGAVSRVPVVNALTDDFHPCQLLADLQTVREHHGRLEGLTLAYFGDGANNMAHSYLLAGATAGMHVRVAAPEGYEPRHDVLARAREIAHVTGGSVACTRDAEHAAAGADVLATDTWVSMGQEDEYAARSAPFLPYAVTTELLHLSAAGSIVLHCLPAYRDKEIAAEVIDGPRSVVWDEAENRLHAQKALLAWLLERS</sequence>
<evidence type="ECO:0000256" key="2">
    <source>
        <dbReference type="ARBA" id="ARBA00007805"/>
    </source>
</evidence>
<reference evidence="10 11" key="1">
    <citation type="submission" date="2019-02" db="EMBL/GenBank/DDBJ databases">
        <title>Genomic Encyclopedia of Type Strains, Phase IV (KMG-IV): sequencing the most valuable type-strain genomes for metagenomic binning, comparative biology and taxonomic classification.</title>
        <authorList>
            <person name="Goeker M."/>
        </authorList>
    </citation>
    <scope>NUCLEOTIDE SEQUENCE [LARGE SCALE GENOMIC DNA]</scope>
    <source>
        <strain evidence="10 11">DSM 45622</strain>
    </source>
</reference>
<dbReference type="InterPro" id="IPR006132">
    <property type="entry name" value="Asp/Orn_carbamoyltranf_P-bd"/>
</dbReference>
<comment type="similarity">
    <text evidence="2 7">Belongs to the aspartate/ornithine carbamoyltransferase superfamily. OTCase family.</text>
</comment>
<keyword evidence="5 7" id="KW-0808">Transferase</keyword>
<dbReference type="RefSeq" id="WP_130491971.1">
    <property type="nucleotide sequence ID" value="NZ_SGXD01000002.1"/>
</dbReference>
<dbReference type="PANTHER" id="PTHR45753:SF3">
    <property type="entry name" value="ORNITHINE TRANSCARBAMYLASE, MITOCHONDRIAL"/>
    <property type="match status" value="1"/>
</dbReference>
<evidence type="ECO:0000256" key="3">
    <source>
        <dbReference type="ARBA" id="ARBA00013007"/>
    </source>
</evidence>
<dbReference type="Pfam" id="PF02729">
    <property type="entry name" value="OTCace_N"/>
    <property type="match status" value="1"/>
</dbReference>
<dbReference type="OrthoDB" id="9802587at2"/>
<dbReference type="GO" id="GO:0016597">
    <property type="term" value="F:amino acid binding"/>
    <property type="evidence" value="ECO:0007669"/>
    <property type="project" value="InterPro"/>
</dbReference>
<dbReference type="InterPro" id="IPR002292">
    <property type="entry name" value="Orn/put_carbamltrans"/>
</dbReference>
<comment type="subcellular location">
    <subcellularLocation>
        <location evidence="7">Cytoplasm</location>
    </subcellularLocation>
</comment>
<dbReference type="InterPro" id="IPR006130">
    <property type="entry name" value="Asp/Orn_carbamoylTrfase"/>
</dbReference>
<dbReference type="GO" id="GO:0004585">
    <property type="term" value="F:ornithine carbamoyltransferase activity"/>
    <property type="evidence" value="ECO:0007669"/>
    <property type="project" value="UniProtKB-UniRule"/>
</dbReference>
<dbReference type="Pfam" id="PF00185">
    <property type="entry name" value="OTCace"/>
    <property type="match status" value="1"/>
</dbReference>
<evidence type="ECO:0000313" key="10">
    <source>
        <dbReference type="EMBL" id="RZS89342.1"/>
    </source>
</evidence>
<dbReference type="InterPro" id="IPR024904">
    <property type="entry name" value="OTCase_ArgI"/>
</dbReference>
<feature type="binding site" evidence="7">
    <location>
        <position position="160"/>
    </location>
    <ligand>
        <name>L-ornithine</name>
        <dbReference type="ChEBI" id="CHEBI:46911"/>
    </ligand>
</feature>
<evidence type="ECO:0000259" key="8">
    <source>
        <dbReference type="Pfam" id="PF00185"/>
    </source>
</evidence>
<dbReference type="NCBIfam" id="TIGR00658">
    <property type="entry name" value="orni_carb_tr"/>
    <property type="match status" value="1"/>
</dbReference>
<dbReference type="EC" id="2.1.3.3" evidence="3 7"/>
<accession>A0A4Q7NSJ0</accession>
<dbReference type="Gene3D" id="3.40.50.1370">
    <property type="entry name" value="Aspartate/ornithine carbamoyltransferase"/>
    <property type="match status" value="2"/>
</dbReference>
<dbReference type="PRINTS" id="PR00100">
    <property type="entry name" value="AOTCASE"/>
</dbReference>
<feature type="binding site" evidence="7">
    <location>
        <begin position="50"/>
        <end position="53"/>
    </location>
    <ligand>
        <name>carbamoyl phosphate</name>
        <dbReference type="ChEBI" id="CHEBI:58228"/>
    </ligand>
</feature>
<dbReference type="SUPFAM" id="SSF53671">
    <property type="entry name" value="Aspartate/ornithine carbamoyltransferase"/>
    <property type="match status" value="1"/>
</dbReference>
<feature type="binding site" evidence="7">
    <location>
        <position position="224"/>
    </location>
    <ligand>
        <name>L-ornithine</name>
        <dbReference type="ChEBI" id="CHEBI:46911"/>
    </ligand>
</feature>
<feature type="binding site" evidence="7">
    <location>
        <begin position="128"/>
        <end position="131"/>
    </location>
    <ligand>
        <name>carbamoyl phosphate</name>
        <dbReference type="ChEBI" id="CHEBI:58228"/>
    </ligand>
</feature>
<dbReference type="EMBL" id="SGXD01000002">
    <property type="protein sequence ID" value="RZS89342.1"/>
    <property type="molecule type" value="Genomic_DNA"/>
</dbReference>
<dbReference type="GO" id="GO:0005737">
    <property type="term" value="C:cytoplasm"/>
    <property type="evidence" value="ECO:0007669"/>
    <property type="project" value="UniProtKB-SubCell"/>
</dbReference>
<dbReference type="InterPro" id="IPR006131">
    <property type="entry name" value="Asp_carbamoyltransf_Asp/Orn-bd"/>
</dbReference>
<dbReference type="PANTHER" id="PTHR45753">
    <property type="entry name" value="ORNITHINE CARBAMOYLTRANSFERASE, MITOCHONDRIAL"/>
    <property type="match status" value="1"/>
</dbReference>
<comment type="pathway">
    <text evidence="1">Amino-acid biosynthesis; L-arginine biosynthesis; L-arginine from L-ornithine and carbamoyl phosphate: step 1/3.</text>
</comment>
<evidence type="ECO:0000256" key="1">
    <source>
        <dbReference type="ARBA" id="ARBA00004975"/>
    </source>
</evidence>
<feature type="binding site" evidence="7">
    <location>
        <begin position="264"/>
        <end position="265"/>
    </location>
    <ligand>
        <name>carbamoyl phosphate</name>
        <dbReference type="ChEBI" id="CHEBI:58228"/>
    </ligand>
</feature>
<name>A0A4Q7NSJ0_9ACTN</name>
<evidence type="ECO:0000256" key="4">
    <source>
        <dbReference type="ARBA" id="ARBA00016634"/>
    </source>
</evidence>
<dbReference type="Proteomes" id="UP000293638">
    <property type="component" value="Unassembled WGS sequence"/>
</dbReference>